<dbReference type="EMBL" id="JAQZSM010000002">
    <property type="protein sequence ID" value="MDD7970220.1"/>
    <property type="molecule type" value="Genomic_DNA"/>
</dbReference>
<name>A0ABT5T674_9RHOB</name>
<dbReference type="Proteomes" id="UP001431784">
    <property type="component" value="Unassembled WGS sequence"/>
</dbReference>
<gene>
    <name evidence="2" type="ORF">PUT78_03825</name>
</gene>
<dbReference type="RefSeq" id="WP_274350809.1">
    <property type="nucleotide sequence ID" value="NZ_JAQZSM010000002.1"/>
</dbReference>
<organism evidence="2 3">
    <name type="scientific">Roseinatronobacter alkalisoli</name>
    <dbReference type="NCBI Taxonomy" id="3028235"/>
    <lineage>
        <taxon>Bacteria</taxon>
        <taxon>Pseudomonadati</taxon>
        <taxon>Pseudomonadota</taxon>
        <taxon>Alphaproteobacteria</taxon>
        <taxon>Rhodobacterales</taxon>
        <taxon>Paracoccaceae</taxon>
        <taxon>Roseinatronobacter</taxon>
    </lineage>
</organism>
<reference evidence="2" key="1">
    <citation type="submission" date="2023-02" db="EMBL/GenBank/DDBJ databases">
        <title>Description of Roseinatronobacter alkalisoli sp. nov., an alkaliphilic bacerium isolated from soda soil.</title>
        <authorList>
            <person name="Wei W."/>
        </authorList>
    </citation>
    <scope>NUCLEOTIDE SEQUENCE</scope>
    <source>
        <strain evidence="2">HJB301</strain>
    </source>
</reference>
<feature type="region of interest" description="Disordered" evidence="1">
    <location>
        <begin position="60"/>
        <end position="81"/>
    </location>
</feature>
<keyword evidence="3" id="KW-1185">Reference proteome</keyword>
<protein>
    <recommendedName>
        <fullName evidence="4">DNA-binding protein</fullName>
    </recommendedName>
</protein>
<evidence type="ECO:0000256" key="1">
    <source>
        <dbReference type="SAM" id="MobiDB-lite"/>
    </source>
</evidence>
<accession>A0ABT5T674</accession>
<evidence type="ECO:0000313" key="2">
    <source>
        <dbReference type="EMBL" id="MDD7970220.1"/>
    </source>
</evidence>
<evidence type="ECO:0008006" key="4">
    <source>
        <dbReference type="Google" id="ProtNLM"/>
    </source>
</evidence>
<proteinExistence type="predicted"/>
<evidence type="ECO:0000313" key="3">
    <source>
        <dbReference type="Proteomes" id="UP001431784"/>
    </source>
</evidence>
<comment type="caution">
    <text evidence="2">The sequence shown here is derived from an EMBL/GenBank/DDBJ whole genome shotgun (WGS) entry which is preliminary data.</text>
</comment>
<sequence length="81" mass="8830">MGKALLPDWPGYLRRARAAQYVDVSTTKFDDLVREGALPAPITRLGVKVWSRAQIDDLLQNTDPDSTEGGLVSCDAVFPPS</sequence>